<dbReference type="GO" id="GO:0005886">
    <property type="term" value="C:plasma membrane"/>
    <property type="evidence" value="ECO:0007669"/>
    <property type="project" value="TreeGrafter"/>
</dbReference>
<evidence type="ECO:0000256" key="1">
    <source>
        <dbReference type="SAM" id="Phobius"/>
    </source>
</evidence>
<reference evidence="4" key="1">
    <citation type="submission" date="2014-09" db="EMBL/GenBank/DDBJ databases">
        <authorList>
            <person name="Hjerde E."/>
        </authorList>
    </citation>
    <scope>NUCLEOTIDE SEQUENCE [LARGE SCALE GENOMIC DNA]</scope>
    <source>
        <strain evidence="4">06/09/139</strain>
    </source>
</reference>
<dbReference type="InterPro" id="IPR014729">
    <property type="entry name" value="Rossmann-like_a/b/a_fold"/>
</dbReference>
<name>A0A090ICX7_9GAMM</name>
<dbReference type="PANTHER" id="PTHR30336">
    <property type="entry name" value="INNER MEMBRANE PROTEIN, PROBABLE PERMEASE"/>
    <property type="match status" value="1"/>
</dbReference>
<dbReference type="Gene3D" id="3.40.50.620">
    <property type="entry name" value="HUPs"/>
    <property type="match status" value="1"/>
</dbReference>
<dbReference type="GO" id="GO:0000270">
    <property type="term" value="P:peptidoglycan metabolic process"/>
    <property type="evidence" value="ECO:0007669"/>
    <property type="project" value="TreeGrafter"/>
</dbReference>
<keyword evidence="4" id="KW-1185">Reference proteome</keyword>
<dbReference type="Proteomes" id="UP000032427">
    <property type="component" value="Chromosome 2"/>
</dbReference>
<dbReference type="NCBIfam" id="NF007794">
    <property type="entry name" value="PRK10494.1"/>
    <property type="match status" value="1"/>
</dbReference>
<evidence type="ECO:0000259" key="2">
    <source>
        <dbReference type="Pfam" id="PF02698"/>
    </source>
</evidence>
<dbReference type="HOGENOM" id="CLU_053514_0_0_6"/>
<feature type="transmembrane region" description="Helical" evidence="1">
    <location>
        <begin position="37"/>
        <end position="57"/>
    </location>
</feature>
<dbReference type="OrthoDB" id="9809813at2"/>
<dbReference type="Pfam" id="PF02698">
    <property type="entry name" value="DUF218"/>
    <property type="match status" value="1"/>
</dbReference>
<feature type="transmembrane region" description="Helical" evidence="1">
    <location>
        <begin position="12"/>
        <end position="31"/>
    </location>
</feature>
<keyword evidence="1" id="KW-1133">Transmembrane helix</keyword>
<keyword evidence="1" id="KW-0472">Membrane</keyword>
<sequence length="289" mass="32761">MFELKKFVSSMLMPLPGLLLIGFIGLFILWFSKRKGFASFLLTLSLVGLFVLSFQPVTTPLLKSTERIYPSFIAPDVPVEYVLVLGNGHVVDDNISPISELSRAAVMRLTEGIRIYRMYPGAKLILSGYSVGTTVSHARMMARVALSLGVNKSDILLLENARDTHEEAIQTLNAVNKSNLVLVTSASHMPRAMEEFHQLGLKPTPAPTNYLAHSEIKQPWEKYAPKAKYLEQSERYWYEQMGRWFMQLKDLLMAQEQQAQDTPKLEFEDVIDKVDEIKESLPLPNKKDK</sequence>
<evidence type="ECO:0000313" key="4">
    <source>
        <dbReference type="Proteomes" id="UP000032427"/>
    </source>
</evidence>
<dbReference type="EMBL" id="LN554847">
    <property type="protein sequence ID" value="CED57409.1"/>
    <property type="molecule type" value="Genomic_DNA"/>
</dbReference>
<dbReference type="CDD" id="cd06259">
    <property type="entry name" value="YdcF-like"/>
    <property type="match status" value="1"/>
</dbReference>
<protein>
    <submittedName>
        <fullName evidence="3">Putative membrane protein</fullName>
    </submittedName>
</protein>
<dbReference type="InterPro" id="IPR051599">
    <property type="entry name" value="Cell_Envelope_Assoc"/>
</dbReference>
<keyword evidence="1" id="KW-0812">Transmembrane</keyword>
<dbReference type="GO" id="GO:0043164">
    <property type="term" value="P:Gram-negative-bacterium-type cell wall biogenesis"/>
    <property type="evidence" value="ECO:0007669"/>
    <property type="project" value="TreeGrafter"/>
</dbReference>
<dbReference type="PATRIC" id="fig|80852.17.peg.3565"/>
<feature type="domain" description="DUF218" evidence="2">
    <location>
        <begin position="81"/>
        <end position="242"/>
    </location>
</feature>
<dbReference type="GeneID" id="28543025"/>
<organism evidence="3 4">
    <name type="scientific">Aliivibrio wodanis</name>
    <dbReference type="NCBI Taxonomy" id="80852"/>
    <lineage>
        <taxon>Bacteria</taxon>
        <taxon>Pseudomonadati</taxon>
        <taxon>Pseudomonadota</taxon>
        <taxon>Gammaproteobacteria</taxon>
        <taxon>Vibrionales</taxon>
        <taxon>Vibrionaceae</taxon>
        <taxon>Aliivibrio</taxon>
    </lineage>
</organism>
<dbReference type="AlphaFoldDB" id="A0A090ICX7"/>
<dbReference type="KEGG" id="awd:AWOD_II_0781"/>
<dbReference type="STRING" id="80852.AWOD_II_0781"/>
<gene>
    <name evidence="3" type="ORF">AWOD_II_0781</name>
</gene>
<proteinExistence type="predicted"/>
<dbReference type="PANTHER" id="PTHR30336:SF4">
    <property type="entry name" value="ENVELOPE BIOGENESIS FACTOR ELYC"/>
    <property type="match status" value="1"/>
</dbReference>
<accession>A0A090ICX7</accession>
<dbReference type="InterPro" id="IPR003848">
    <property type="entry name" value="DUF218"/>
</dbReference>
<evidence type="ECO:0000313" key="3">
    <source>
        <dbReference type="EMBL" id="CED57409.1"/>
    </source>
</evidence>